<comment type="caution">
    <text evidence="2">The sequence shown here is derived from an EMBL/GenBank/DDBJ whole genome shotgun (WGS) entry which is preliminary data.</text>
</comment>
<dbReference type="Gramene" id="PRQ41774">
    <property type="protein sequence ID" value="PRQ41774"/>
    <property type="gene ID" value="RchiOBHm_Chr3g0450401"/>
</dbReference>
<evidence type="ECO:0000256" key="1">
    <source>
        <dbReference type="SAM" id="MobiDB-lite"/>
    </source>
</evidence>
<dbReference type="EMBL" id="PDCK01000041">
    <property type="protein sequence ID" value="PRQ41774.1"/>
    <property type="molecule type" value="Genomic_DNA"/>
</dbReference>
<feature type="compositionally biased region" description="Basic residues" evidence="1">
    <location>
        <begin position="145"/>
        <end position="160"/>
    </location>
</feature>
<accession>A0A2P6R5S1</accession>
<gene>
    <name evidence="2" type="ORF">RchiOBHm_Chr3g0450401</name>
</gene>
<feature type="region of interest" description="Disordered" evidence="1">
    <location>
        <begin position="110"/>
        <end position="172"/>
    </location>
</feature>
<reference evidence="2 3" key="1">
    <citation type="journal article" date="2018" name="Nat. Genet.">
        <title>The Rosa genome provides new insights in the design of modern roses.</title>
        <authorList>
            <person name="Bendahmane M."/>
        </authorList>
    </citation>
    <scope>NUCLEOTIDE SEQUENCE [LARGE SCALE GENOMIC DNA]</scope>
    <source>
        <strain evidence="3">cv. Old Blush</strain>
    </source>
</reference>
<feature type="compositionally biased region" description="Basic and acidic residues" evidence="1">
    <location>
        <begin position="161"/>
        <end position="172"/>
    </location>
</feature>
<name>A0A2P6R5S1_ROSCH</name>
<evidence type="ECO:0000313" key="3">
    <source>
        <dbReference type="Proteomes" id="UP000238479"/>
    </source>
</evidence>
<dbReference type="Proteomes" id="UP000238479">
    <property type="component" value="Chromosome 3"/>
</dbReference>
<dbReference type="OMA" id="AQKANDH"/>
<feature type="region of interest" description="Disordered" evidence="1">
    <location>
        <begin position="64"/>
        <end position="94"/>
    </location>
</feature>
<feature type="region of interest" description="Disordered" evidence="1">
    <location>
        <begin position="26"/>
        <end position="46"/>
    </location>
</feature>
<sequence length="172" mass="19295">MATCSKIFGAFTCCCCTCQANHDQHISHPQQHSKPSLPTHDHADKAHHDHNQNRIVDNSQGANAKQFTTDKRQHHASQLHGTQGAQKSGLGTDDRFSDYISRAKVKIRTMTMNVGGGNKQNASNSKEDDQHEDHTKDAFSDYIKRVKIKIRQTTRSASRKNFKESKQEKPGS</sequence>
<feature type="compositionally biased region" description="Basic and acidic residues" evidence="1">
    <location>
        <begin position="125"/>
        <end position="144"/>
    </location>
</feature>
<protein>
    <submittedName>
        <fullName evidence="2">Uncharacterized protein</fullName>
    </submittedName>
</protein>
<keyword evidence="3" id="KW-1185">Reference proteome</keyword>
<evidence type="ECO:0000313" key="2">
    <source>
        <dbReference type="EMBL" id="PRQ41774.1"/>
    </source>
</evidence>
<dbReference type="PANTHER" id="PTHR36746">
    <property type="entry name" value="BNAC04G51760D PROTEIN"/>
    <property type="match status" value="1"/>
</dbReference>
<dbReference type="PANTHER" id="PTHR36746:SF3">
    <property type="entry name" value="DUF4005 DOMAIN-CONTAINING PROTEIN"/>
    <property type="match status" value="1"/>
</dbReference>
<organism evidence="2 3">
    <name type="scientific">Rosa chinensis</name>
    <name type="common">China rose</name>
    <dbReference type="NCBI Taxonomy" id="74649"/>
    <lineage>
        <taxon>Eukaryota</taxon>
        <taxon>Viridiplantae</taxon>
        <taxon>Streptophyta</taxon>
        <taxon>Embryophyta</taxon>
        <taxon>Tracheophyta</taxon>
        <taxon>Spermatophyta</taxon>
        <taxon>Magnoliopsida</taxon>
        <taxon>eudicotyledons</taxon>
        <taxon>Gunneridae</taxon>
        <taxon>Pentapetalae</taxon>
        <taxon>rosids</taxon>
        <taxon>fabids</taxon>
        <taxon>Rosales</taxon>
        <taxon>Rosaceae</taxon>
        <taxon>Rosoideae</taxon>
        <taxon>Rosoideae incertae sedis</taxon>
        <taxon>Rosa</taxon>
    </lineage>
</organism>
<proteinExistence type="predicted"/>
<dbReference type="AlphaFoldDB" id="A0A2P6R5S1"/>
<feature type="compositionally biased region" description="Polar residues" evidence="1">
    <location>
        <begin position="27"/>
        <end position="36"/>
    </location>
</feature>